<protein>
    <submittedName>
        <fullName evidence="1">Uncharacterized protein</fullName>
    </submittedName>
</protein>
<accession>E3E5I8</accession>
<dbReference type="Proteomes" id="UP000006868">
    <property type="component" value="Chromosome"/>
</dbReference>
<proteinExistence type="predicted"/>
<dbReference type="KEGG" id="ppm:PPSC2_17545"/>
<sequence length="65" mass="8132">MDVKKLRDWVDKHNIRNRALEAFWLNLNTYKLEEPEQFDELFWDYDKDYLKILIEDFSLHIKSLE</sequence>
<dbReference type="AlphaFoldDB" id="E3E5I8"/>
<dbReference type="HOGENOM" id="CLU_2845729_0_0_9"/>
<name>E3E5I8_PAEPS</name>
<evidence type="ECO:0000313" key="2">
    <source>
        <dbReference type="Proteomes" id="UP000006868"/>
    </source>
</evidence>
<reference evidence="1 2" key="1">
    <citation type="journal article" date="2011" name="J. Bacteriol.">
        <title>Complete genome sequence of Paenibacillus polymyxa SC2, a strain of plant growth-promoting Rhizobacterium with broad-spectrum antimicrobial activity.</title>
        <authorList>
            <person name="Ma M."/>
            <person name="Wang C."/>
            <person name="Ding Y."/>
            <person name="Li L."/>
            <person name="Shen D."/>
            <person name="Jiang X."/>
            <person name="Guan D."/>
            <person name="Cao F."/>
            <person name="Chen H."/>
            <person name="Feng R."/>
            <person name="Wang X."/>
            <person name="Ge Y."/>
            <person name="Yao L."/>
            <person name="Bing X."/>
            <person name="Yang X."/>
            <person name="Li J."/>
            <person name="Du B."/>
        </authorList>
    </citation>
    <scope>NUCLEOTIDE SEQUENCE [LARGE SCALE GENOMIC DNA]</scope>
    <source>
        <strain evidence="1 2">SC2</strain>
    </source>
</reference>
<organism evidence="1 2">
    <name type="scientific">Paenibacillus polymyxa (strain SC2)</name>
    <name type="common">Bacillus polymyxa</name>
    <dbReference type="NCBI Taxonomy" id="886882"/>
    <lineage>
        <taxon>Bacteria</taxon>
        <taxon>Bacillati</taxon>
        <taxon>Bacillota</taxon>
        <taxon>Bacilli</taxon>
        <taxon>Bacillales</taxon>
        <taxon>Paenibacillaceae</taxon>
        <taxon>Paenibacillus</taxon>
    </lineage>
</organism>
<dbReference type="EMBL" id="CP002213">
    <property type="protein sequence ID" value="ADO57707.1"/>
    <property type="molecule type" value="Genomic_DNA"/>
</dbReference>
<gene>
    <name evidence="1" type="ORF">PPSC2_17545</name>
</gene>
<dbReference type="PATRIC" id="fig|886882.15.peg.3749"/>
<dbReference type="RefSeq" id="WP_013372288.1">
    <property type="nucleotide sequence ID" value="NC_014622.2"/>
</dbReference>
<evidence type="ECO:0000313" key="1">
    <source>
        <dbReference type="EMBL" id="ADO57707.1"/>
    </source>
</evidence>